<dbReference type="Pfam" id="PF01553">
    <property type="entry name" value="Acyltransferase"/>
    <property type="match status" value="1"/>
</dbReference>
<keyword evidence="3 4" id="KW-0012">Acyltransferase</keyword>
<dbReference type="InterPro" id="IPR004552">
    <property type="entry name" value="AGP_acyltrans"/>
</dbReference>
<dbReference type="CDD" id="cd07989">
    <property type="entry name" value="LPLAT_AGPAT-like"/>
    <property type="match status" value="1"/>
</dbReference>
<dbReference type="EMBL" id="JBHSAP010000018">
    <property type="protein sequence ID" value="MFC4078112.1"/>
    <property type="molecule type" value="Genomic_DNA"/>
</dbReference>
<name>A0ABV8JJF8_9BACL</name>
<evidence type="ECO:0000259" key="5">
    <source>
        <dbReference type="SMART" id="SM00563"/>
    </source>
</evidence>
<evidence type="ECO:0000256" key="1">
    <source>
        <dbReference type="ARBA" id="ARBA00008655"/>
    </source>
</evidence>
<keyword evidence="4" id="KW-0594">Phospholipid biosynthesis</keyword>
<comment type="catalytic activity">
    <reaction evidence="4">
        <text>a 1-acyl-sn-glycero-3-phosphate + an acyl-CoA = a 1,2-diacyl-sn-glycero-3-phosphate + CoA</text>
        <dbReference type="Rhea" id="RHEA:19709"/>
        <dbReference type="ChEBI" id="CHEBI:57287"/>
        <dbReference type="ChEBI" id="CHEBI:57970"/>
        <dbReference type="ChEBI" id="CHEBI:58342"/>
        <dbReference type="ChEBI" id="CHEBI:58608"/>
        <dbReference type="EC" id="2.3.1.51"/>
    </reaction>
</comment>
<dbReference type="RefSeq" id="WP_380705939.1">
    <property type="nucleotide sequence ID" value="NZ_JBHSAP010000018.1"/>
</dbReference>
<dbReference type="NCBIfam" id="TIGR00530">
    <property type="entry name" value="AGP_acyltrn"/>
    <property type="match status" value="1"/>
</dbReference>
<dbReference type="EC" id="2.3.1.51" evidence="4"/>
<keyword evidence="2 4" id="KW-0808">Transferase</keyword>
<accession>A0ABV8JJF8</accession>
<keyword evidence="7" id="KW-1185">Reference proteome</keyword>
<evidence type="ECO:0000313" key="7">
    <source>
        <dbReference type="Proteomes" id="UP001595843"/>
    </source>
</evidence>
<evidence type="ECO:0000256" key="4">
    <source>
        <dbReference type="RuleBase" id="RU361267"/>
    </source>
</evidence>
<evidence type="ECO:0000256" key="3">
    <source>
        <dbReference type="ARBA" id="ARBA00023315"/>
    </source>
</evidence>
<comment type="domain">
    <text evidence="4">The HXXXXD motif is essential for acyltransferase activity and may constitute the binding site for the phosphate moiety of the glycerol-3-phosphate.</text>
</comment>
<dbReference type="GO" id="GO:0016746">
    <property type="term" value="F:acyltransferase activity"/>
    <property type="evidence" value="ECO:0007669"/>
    <property type="project" value="UniProtKB-KW"/>
</dbReference>
<sequence length="197" mass="21836">MSYRFFCNLFRLLFRLFYKWEKQGVENVPAKGPVVICCNHINNLDPPLLGASLERQVHFMAKEELFKIPVIGSLVHSFGSFPVSRGSADKRALKKALELLGEGRVLGVFPEGTRSKTGQLGQAHTGAAFIALKGEAVLVPAAVLGSYRLFRRVRIIFGKPIDLSEYQKGRLTSDTIRGLTDRTMEEIAALIAGAEMR</sequence>
<feature type="domain" description="Phospholipid/glycerol acyltransferase" evidence="5">
    <location>
        <begin position="34"/>
        <end position="146"/>
    </location>
</feature>
<dbReference type="PANTHER" id="PTHR10434">
    <property type="entry name" value="1-ACYL-SN-GLYCEROL-3-PHOSPHATE ACYLTRANSFERASE"/>
    <property type="match status" value="1"/>
</dbReference>
<reference evidence="7" key="1">
    <citation type="journal article" date="2019" name="Int. J. Syst. Evol. Microbiol.">
        <title>The Global Catalogue of Microorganisms (GCM) 10K type strain sequencing project: providing services to taxonomists for standard genome sequencing and annotation.</title>
        <authorList>
            <consortium name="The Broad Institute Genomics Platform"/>
            <consortium name="The Broad Institute Genome Sequencing Center for Infectious Disease"/>
            <person name="Wu L."/>
            <person name="Ma J."/>
        </authorList>
    </citation>
    <scope>NUCLEOTIDE SEQUENCE [LARGE SCALE GENOMIC DNA]</scope>
    <source>
        <strain evidence="7">IBRC-M 10813</strain>
    </source>
</reference>
<dbReference type="SMART" id="SM00563">
    <property type="entry name" value="PlsC"/>
    <property type="match status" value="1"/>
</dbReference>
<dbReference type="PANTHER" id="PTHR10434:SF11">
    <property type="entry name" value="1-ACYL-SN-GLYCEROL-3-PHOSPHATE ACYLTRANSFERASE"/>
    <property type="match status" value="1"/>
</dbReference>
<comment type="similarity">
    <text evidence="1 4">Belongs to the 1-acyl-sn-glycerol-3-phosphate acyltransferase family.</text>
</comment>
<organism evidence="6 7">
    <name type="scientific">Salinithrix halophila</name>
    <dbReference type="NCBI Taxonomy" id="1485204"/>
    <lineage>
        <taxon>Bacteria</taxon>
        <taxon>Bacillati</taxon>
        <taxon>Bacillota</taxon>
        <taxon>Bacilli</taxon>
        <taxon>Bacillales</taxon>
        <taxon>Thermoactinomycetaceae</taxon>
        <taxon>Salinithrix</taxon>
    </lineage>
</organism>
<keyword evidence="4" id="KW-1208">Phospholipid metabolism</keyword>
<keyword evidence="4" id="KW-0443">Lipid metabolism</keyword>
<evidence type="ECO:0000313" key="6">
    <source>
        <dbReference type="EMBL" id="MFC4078112.1"/>
    </source>
</evidence>
<dbReference type="SUPFAM" id="SSF69593">
    <property type="entry name" value="Glycerol-3-phosphate (1)-acyltransferase"/>
    <property type="match status" value="1"/>
</dbReference>
<dbReference type="InterPro" id="IPR002123">
    <property type="entry name" value="Plipid/glycerol_acylTrfase"/>
</dbReference>
<dbReference type="Proteomes" id="UP001595843">
    <property type="component" value="Unassembled WGS sequence"/>
</dbReference>
<protein>
    <recommendedName>
        <fullName evidence="4">1-acyl-sn-glycerol-3-phosphate acyltransferase</fullName>
        <ecNumber evidence="4">2.3.1.51</ecNumber>
    </recommendedName>
</protein>
<evidence type="ECO:0000256" key="2">
    <source>
        <dbReference type="ARBA" id="ARBA00022679"/>
    </source>
</evidence>
<gene>
    <name evidence="6" type="ORF">ACFOUO_15025</name>
</gene>
<keyword evidence="4" id="KW-0444">Lipid biosynthesis</keyword>
<comment type="caution">
    <text evidence="6">The sequence shown here is derived from an EMBL/GenBank/DDBJ whole genome shotgun (WGS) entry which is preliminary data.</text>
</comment>
<proteinExistence type="inferred from homology"/>